<dbReference type="PRINTS" id="PR00105">
    <property type="entry name" value="C5METTRFRASE"/>
</dbReference>
<keyword evidence="2 5" id="KW-0489">Methyltransferase</keyword>
<protein>
    <recommendedName>
        <fullName evidence="1">DNA (cytosine-5-)-methyltransferase</fullName>
        <ecNumber evidence="1">2.1.1.37</ecNumber>
    </recommendedName>
</protein>
<dbReference type="InterPro" id="IPR001525">
    <property type="entry name" value="C5_MeTfrase"/>
</dbReference>
<dbReference type="EMBL" id="MT144660">
    <property type="protein sequence ID" value="QJH96740.1"/>
    <property type="molecule type" value="Genomic_DNA"/>
</dbReference>
<accession>A0A6M3XFT5</accession>
<name>A0A6M3XFT5_9ZZZZ</name>
<dbReference type="PROSITE" id="PS51679">
    <property type="entry name" value="SAM_MT_C5"/>
    <property type="match status" value="1"/>
</dbReference>
<dbReference type="NCBIfam" id="TIGR00675">
    <property type="entry name" value="dcm"/>
    <property type="match status" value="1"/>
</dbReference>
<dbReference type="PANTHER" id="PTHR10629:SF52">
    <property type="entry name" value="DNA (CYTOSINE-5)-METHYLTRANSFERASE 1"/>
    <property type="match status" value="1"/>
</dbReference>
<dbReference type="Gene3D" id="3.90.120.10">
    <property type="entry name" value="DNA Methylase, subunit A, domain 2"/>
    <property type="match status" value="1"/>
</dbReference>
<dbReference type="SUPFAM" id="SSF53335">
    <property type="entry name" value="S-adenosyl-L-methionine-dependent methyltransferases"/>
    <property type="match status" value="1"/>
</dbReference>
<dbReference type="GO" id="GO:0032259">
    <property type="term" value="P:methylation"/>
    <property type="evidence" value="ECO:0007669"/>
    <property type="project" value="UniProtKB-KW"/>
</dbReference>
<dbReference type="Pfam" id="PF00145">
    <property type="entry name" value="DNA_methylase"/>
    <property type="match status" value="2"/>
</dbReference>
<evidence type="ECO:0000256" key="2">
    <source>
        <dbReference type="ARBA" id="ARBA00022603"/>
    </source>
</evidence>
<dbReference type="Gene3D" id="3.40.50.150">
    <property type="entry name" value="Vaccinia Virus protein VP39"/>
    <property type="match status" value="1"/>
</dbReference>
<proteinExistence type="predicted"/>
<dbReference type="InterPro" id="IPR050390">
    <property type="entry name" value="C5-Methyltransferase"/>
</dbReference>
<evidence type="ECO:0000256" key="4">
    <source>
        <dbReference type="ARBA" id="ARBA00022691"/>
    </source>
</evidence>
<dbReference type="InterPro" id="IPR029063">
    <property type="entry name" value="SAM-dependent_MTases_sf"/>
</dbReference>
<dbReference type="GO" id="GO:0003677">
    <property type="term" value="F:DNA binding"/>
    <property type="evidence" value="ECO:0007669"/>
    <property type="project" value="TreeGrafter"/>
</dbReference>
<dbReference type="PROSITE" id="PS00094">
    <property type="entry name" value="C5_MTASE_1"/>
    <property type="match status" value="1"/>
</dbReference>
<evidence type="ECO:0000256" key="1">
    <source>
        <dbReference type="ARBA" id="ARBA00011975"/>
    </source>
</evidence>
<keyword evidence="3 5" id="KW-0808">Transferase</keyword>
<dbReference type="GO" id="GO:0003886">
    <property type="term" value="F:DNA (cytosine-5-)-methyltransferase activity"/>
    <property type="evidence" value="ECO:0007669"/>
    <property type="project" value="UniProtKB-EC"/>
</dbReference>
<dbReference type="GO" id="GO:0044027">
    <property type="term" value="P:negative regulation of gene expression via chromosomal CpG island methylation"/>
    <property type="evidence" value="ECO:0007669"/>
    <property type="project" value="TreeGrafter"/>
</dbReference>
<dbReference type="EC" id="2.1.1.37" evidence="1"/>
<sequence>MGALKAIDLFCGAGGSTLGAKMAGVKVVHAYDMDSTSLESYRANHPEVRVHQRDILQTEASDLPKGCDIIMGSTPCESFSLLNMHDRCNDMDLTKHFMKIVTEYRPKYWVLENVPQIAKYLKGIPYRLLCAANYGVPQKRMRCMAGNYFEPVQTHAEHPCGDLLPWVKFGSIKDTNWRNYGILSKKAISGAYRRVHEMGMRGNVFRVQFIDEEDVLFTVTSSESHGVRAGSQIVYDKGRLRRLTFPECARAQSFPDGYIFHGDQEQKYKQVGQAVPPLLMKAVLSGMEGLKRT</sequence>
<reference evidence="5" key="1">
    <citation type="submission" date="2020-03" db="EMBL/GenBank/DDBJ databases">
        <title>The deep terrestrial virosphere.</title>
        <authorList>
            <person name="Holmfeldt K."/>
            <person name="Nilsson E."/>
            <person name="Simone D."/>
            <person name="Lopez-Fernandez M."/>
            <person name="Wu X."/>
            <person name="de Brujin I."/>
            <person name="Lundin D."/>
            <person name="Andersson A."/>
            <person name="Bertilsson S."/>
            <person name="Dopson M."/>
        </authorList>
    </citation>
    <scope>NUCLEOTIDE SEQUENCE</scope>
    <source>
        <strain evidence="5">TM448B00799</strain>
    </source>
</reference>
<evidence type="ECO:0000256" key="3">
    <source>
        <dbReference type="ARBA" id="ARBA00022679"/>
    </source>
</evidence>
<dbReference type="PANTHER" id="PTHR10629">
    <property type="entry name" value="CYTOSINE-SPECIFIC METHYLTRANSFERASE"/>
    <property type="match status" value="1"/>
</dbReference>
<keyword evidence="4" id="KW-0949">S-adenosyl-L-methionine</keyword>
<organism evidence="5">
    <name type="scientific">viral metagenome</name>
    <dbReference type="NCBI Taxonomy" id="1070528"/>
    <lineage>
        <taxon>unclassified sequences</taxon>
        <taxon>metagenomes</taxon>
        <taxon>organismal metagenomes</taxon>
    </lineage>
</organism>
<dbReference type="AlphaFoldDB" id="A0A6M3XFT5"/>
<dbReference type="InterPro" id="IPR018117">
    <property type="entry name" value="C5_DNA_meth_AS"/>
</dbReference>
<evidence type="ECO:0000313" key="5">
    <source>
        <dbReference type="EMBL" id="QJH96740.1"/>
    </source>
</evidence>
<gene>
    <name evidence="5" type="ORF">TM448B00799_0014</name>
</gene>